<dbReference type="Gene3D" id="3.40.50.360">
    <property type="match status" value="1"/>
</dbReference>
<dbReference type="RefSeq" id="WP_045803010.1">
    <property type="nucleotide sequence ID" value="NZ_CP011071.1"/>
</dbReference>
<dbReference type="InterPro" id="IPR005025">
    <property type="entry name" value="FMN_Rdtase-like_dom"/>
</dbReference>
<evidence type="ECO:0000313" key="2">
    <source>
        <dbReference type="EMBL" id="AKA36484.1"/>
    </source>
</evidence>
<dbReference type="GO" id="GO:0010181">
    <property type="term" value="F:FMN binding"/>
    <property type="evidence" value="ECO:0007669"/>
    <property type="project" value="TreeGrafter"/>
</dbReference>
<dbReference type="GO" id="GO:0005829">
    <property type="term" value="C:cytosol"/>
    <property type="evidence" value="ECO:0007669"/>
    <property type="project" value="TreeGrafter"/>
</dbReference>
<accession>A0A0D5YX69</accession>
<dbReference type="OrthoDB" id="5767802at2"/>
<dbReference type="InterPro" id="IPR029039">
    <property type="entry name" value="Flavoprotein-like_sf"/>
</dbReference>
<dbReference type="InterPro" id="IPR050712">
    <property type="entry name" value="NAD(P)H-dep_reductase"/>
</dbReference>
<gene>
    <name evidence="2" type="ORF">VC82_2939</name>
</gene>
<name>A0A0D5YX69_9FLAO</name>
<dbReference type="KEGG" id="mlt:VC82_2939"/>
<dbReference type="EMBL" id="CP011071">
    <property type="protein sequence ID" value="AKA36484.1"/>
    <property type="molecule type" value="Genomic_DNA"/>
</dbReference>
<dbReference type="PANTHER" id="PTHR30543:SF21">
    <property type="entry name" value="NAD(P)H-DEPENDENT FMN REDUCTASE LOT6"/>
    <property type="match status" value="1"/>
</dbReference>
<reference evidence="2 3" key="1">
    <citation type="submission" date="2015-03" db="EMBL/GenBank/DDBJ databases">
        <title>Complete genome sequence of Muricauda lutaonensis CC-HSB-11T, isolated from a coastal hot spring.</title>
        <authorList>
            <person name="Kim K.M."/>
        </authorList>
    </citation>
    <scope>NUCLEOTIDE SEQUENCE [LARGE SCALE GENOMIC DNA]</scope>
    <source>
        <strain evidence="2 3">CC-HSB-11</strain>
    </source>
</reference>
<keyword evidence="3" id="KW-1185">Reference proteome</keyword>
<dbReference type="Proteomes" id="UP000032726">
    <property type="component" value="Chromosome"/>
</dbReference>
<dbReference type="PANTHER" id="PTHR30543">
    <property type="entry name" value="CHROMATE REDUCTASE"/>
    <property type="match status" value="1"/>
</dbReference>
<evidence type="ECO:0000259" key="1">
    <source>
        <dbReference type="Pfam" id="PF03358"/>
    </source>
</evidence>
<organism evidence="2 3">
    <name type="scientific">Flagellimonas lutaonensis</name>
    <dbReference type="NCBI Taxonomy" id="516051"/>
    <lineage>
        <taxon>Bacteria</taxon>
        <taxon>Pseudomonadati</taxon>
        <taxon>Bacteroidota</taxon>
        <taxon>Flavobacteriia</taxon>
        <taxon>Flavobacteriales</taxon>
        <taxon>Flavobacteriaceae</taxon>
        <taxon>Flagellimonas</taxon>
    </lineage>
</organism>
<dbReference type="GO" id="GO:0016491">
    <property type="term" value="F:oxidoreductase activity"/>
    <property type="evidence" value="ECO:0007669"/>
    <property type="project" value="InterPro"/>
</dbReference>
<sequence>MAQILAFAGSNSSTSINYKLVRHTVSLIADHKIQVLNMANFPFPMFSVDLEAREGYSNSLIELKNDIQTADGLVLSVNEHNSYPSAYFKNLLDWLSRIERKFLLDTQLLLMSTSPGRRGGKGSLEASRSMLERFGGTIAATFSLPSFNDNFDMEKGIVDDALRAQHSEALQTFLSML</sequence>
<dbReference type="HOGENOM" id="CLU_055322_4_1_10"/>
<dbReference type="PATRIC" id="fig|516051.4.peg.3010"/>
<dbReference type="STRING" id="516051.VC82_2939"/>
<protein>
    <submittedName>
        <fullName evidence="2">NADPH-dependent FMN reductase</fullName>
    </submittedName>
</protein>
<feature type="domain" description="NADPH-dependent FMN reductase-like" evidence="1">
    <location>
        <begin position="3"/>
        <end position="139"/>
    </location>
</feature>
<proteinExistence type="predicted"/>
<dbReference type="SUPFAM" id="SSF52218">
    <property type="entry name" value="Flavoproteins"/>
    <property type="match status" value="1"/>
</dbReference>
<evidence type="ECO:0000313" key="3">
    <source>
        <dbReference type="Proteomes" id="UP000032726"/>
    </source>
</evidence>
<dbReference type="AlphaFoldDB" id="A0A0D5YX69"/>
<dbReference type="Pfam" id="PF03358">
    <property type="entry name" value="FMN_red"/>
    <property type="match status" value="1"/>
</dbReference>